<organism evidence="3 4">
    <name type="scientific">Armillaria ostoyae</name>
    <name type="common">Armillaria root rot fungus</name>
    <dbReference type="NCBI Taxonomy" id="47428"/>
    <lineage>
        <taxon>Eukaryota</taxon>
        <taxon>Fungi</taxon>
        <taxon>Dikarya</taxon>
        <taxon>Basidiomycota</taxon>
        <taxon>Agaricomycotina</taxon>
        <taxon>Agaricomycetes</taxon>
        <taxon>Agaricomycetidae</taxon>
        <taxon>Agaricales</taxon>
        <taxon>Marasmiineae</taxon>
        <taxon>Physalacriaceae</taxon>
        <taxon>Armillaria</taxon>
    </lineage>
</organism>
<dbReference type="PANTHER" id="PTHR48104:SF30">
    <property type="entry name" value="METACASPASE-1"/>
    <property type="match status" value="1"/>
</dbReference>
<proteinExistence type="inferred from homology"/>
<dbReference type="GO" id="GO:0005737">
    <property type="term" value="C:cytoplasm"/>
    <property type="evidence" value="ECO:0007669"/>
    <property type="project" value="TreeGrafter"/>
</dbReference>
<keyword evidence="4" id="KW-1185">Reference proteome</keyword>
<name>A0A284SAG1_ARMOS</name>
<dbReference type="STRING" id="47428.A0A284SAG1"/>
<dbReference type="PANTHER" id="PTHR48104">
    <property type="entry name" value="METACASPASE-4"/>
    <property type="match status" value="1"/>
</dbReference>
<dbReference type="AlphaFoldDB" id="A0A284SAG1"/>
<evidence type="ECO:0000259" key="2">
    <source>
        <dbReference type="Pfam" id="PF00656"/>
    </source>
</evidence>
<evidence type="ECO:0000256" key="1">
    <source>
        <dbReference type="ARBA" id="ARBA00009005"/>
    </source>
</evidence>
<dbReference type="InterPro" id="IPR011600">
    <property type="entry name" value="Pept_C14_caspase"/>
</dbReference>
<protein>
    <recommendedName>
        <fullName evidence="2">Peptidase C14 caspase domain-containing protein</fullName>
    </recommendedName>
</protein>
<feature type="domain" description="Peptidase C14 caspase" evidence="2">
    <location>
        <begin position="92"/>
        <end position="355"/>
    </location>
</feature>
<dbReference type="Proteomes" id="UP000219338">
    <property type="component" value="Unassembled WGS sequence"/>
</dbReference>
<gene>
    <name evidence="3" type="ORF">ARMOST_21579</name>
</gene>
<reference evidence="4" key="1">
    <citation type="journal article" date="2017" name="Nat. Ecol. Evol.">
        <title>Genome expansion and lineage-specific genetic innovations in the forest pathogenic fungi Armillaria.</title>
        <authorList>
            <person name="Sipos G."/>
            <person name="Prasanna A.N."/>
            <person name="Walter M.C."/>
            <person name="O'Connor E."/>
            <person name="Balint B."/>
            <person name="Krizsan K."/>
            <person name="Kiss B."/>
            <person name="Hess J."/>
            <person name="Varga T."/>
            <person name="Slot J."/>
            <person name="Riley R."/>
            <person name="Boka B."/>
            <person name="Rigling D."/>
            <person name="Barry K."/>
            <person name="Lee J."/>
            <person name="Mihaltcheva S."/>
            <person name="LaButti K."/>
            <person name="Lipzen A."/>
            <person name="Waldron R."/>
            <person name="Moloney N.M."/>
            <person name="Sperisen C."/>
            <person name="Kredics L."/>
            <person name="Vagvoelgyi C."/>
            <person name="Patrignani A."/>
            <person name="Fitzpatrick D."/>
            <person name="Nagy I."/>
            <person name="Doyle S."/>
            <person name="Anderson J.B."/>
            <person name="Grigoriev I.V."/>
            <person name="Gueldener U."/>
            <person name="Muensterkoetter M."/>
            <person name="Nagy L.G."/>
        </authorList>
    </citation>
    <scope>NUCLEOTIDE SEQUENCE [LARGE SCALE GENOMIC DNA]</scope>
    <source>
        <strain evidence="4">C18/9</strain>
    </source>
</reference>
<dbReference type="OrthoDB" id="10255174at2759"/>
<sequence length="389" mass="43740">MGKITPSIVLTSAAEGATTDLGERLQQERALGVSQGDPEALQRYDQYHQKIATLSQSAFKNRLRHPTVVEVPGSDILISPPGSTPPDGPRFWAVLIGIDGYELPLRGCVEDVYMMEDYSTHYLGVRPERIQRLLGKGPGDRSRSTSNLHPTRMNIIATLHRLSTNSEIKQGDSIIIFFSGHGSAYHCPECSRRIFDSHSPVRPPRSESEELHRHRCPIEALCPIDRGTLNIPDISDREMNNILREIYRATGAYITVILDCCHSVGATRAPSRDVRTVHSLGDAYFRRMLDSAKEDMGRSDNYQDVWSDQWVPDTDSHVVLAACQDYEYAKEWKSQRRYSRVFTEALLKALQSNSLGKEATYVDLINALPKISGQNPILAGKRILEPLWR</sequence>
<evidence type="ECO:0000313" key="4">
    <source>
        <dbReference type="Proteomes" id="UP000219338"/>
    </source>
</evidence>
<dbReference type="InterPro" id="IPR050452">
    <property type="entry name" value="Metacaspase"/>
</dbReference>
<dbReference type="EMBL" id="FUEG01000051">
    <property type="protein sequence ID" value="SJL18008.1"/>
    <property type="molecule type" value="Genomic_DNA"/>
</dbReference>
<dbReference type="Gene3D" id="3.40.50.1460">
    <property type="match status" value="1"/>
</dbReference>
<evidence type="ECO:0000313" key="3">
    <source>
        <dbReference type="EMBL" id="SJL18008.1"/>
    </source>
</evidence>
<accession>A0A284SAG1</accession>
<dbReference type="GO" id="GO:0006508">
    <property type="term" value="P:proteolysis"/>
    <property type="evidence" value="ECO:0007669"/>
    <property type="project" value="InterPro"/>
</dbReference>
<dbReference type="Pfam" id="PF00656">
    <property type="entry name" value="Peptidase_C14"/>
    <property type="match status" value="1"/>
</dbReference>
<dbReference type="GO" id="GO:0004197">
    <property type="term" value="F:cysteine-type endopeptidase activity"/>
    <property type="evidence" value="ECO:0007669"/>
    <property type="project" value="InterPro"/>
</dbReference>
<comment type="similarity">
    <text evidence="1">Belongs to the peptidase C14B family.</text>
</comment>